<geneLocation type="plasmid" evidence="2">
    <name>psj05684b</name>
</geneLocation>
<accession>A0A249PHJ9</accession>
<dbReference type="Proteomes" id="UP000217211">
    <property type="component" value="Plasmid pSJ05684b"/>
</dbReference>
<dbReference type="KEGG" id="esj:SJ05684_b41820"/>
<protein>
    <submittedName>
        <fullName evidence="1">Uncharacterized protein</fullName>
    </submittedName>
</protein>
<evidence type="ECO:0000313" key="2">
    <source>
        <dbReference type="Proteomes" id="UP000217211"/>
    </source>
</evidence>
<proteinExistence type="predicted"/>
<reference evidence="1 2" key="1">
    <citation type="submission" date="2017-08" db="EMBL/GenBank/DDBJ databases">
        <title>Multipartite genome sequences of Sinorhizobium species nodulating soybeans.</title>
        <authorList>
            <person name="Tian C.F."/>
        </authorList>
    </citation>
    <scope>NUCLEOTIDE SEQUENCE [LARGE SCALE GENOMIC DNA]</scope>
    <source>
        <strain evidence="1 2">CCBAU 05684</strain>
        <plasmid evidence="2">psj05684b</plasmid>
    </source>
</reference>
<evidence type="ECO:0000313" key="1">
    <source>
        <dbReference type="EMBL" id="ASY65164.1"/>
    </source>
</evidence>
<keyword evidence="2" id="KW-1185">Reference proteome</keyword>
<dbReference type="AlphaFoldDB" id="A0A249PHJ9"/>
<organism evidence="1 2">
    <name type="scientific">Sinorhizobium sojae CCBAU 05684</name>
    <dbReference type="NCBI Taxonomy" id="716928"/>
    <lineage>
        <taxon>Bacteria</taxon>
        <taxon>Pseudomonadati</taxon>
        <taxon>Pseudomonadota</taxon>
        <taxon>Alphaproteobacteria</taxon>
        <taxon>Hyphomicrobiales</taxon>
        <taxon>Rhizobiaceae</taxon>
        <taxon>Sinorhizobium/Ensifer group</taxon>
        <taxon>Sinorhizobium</taxon>
    </lineage>
</organism>
<gene>
    <name evidence="1" type="ORF">SJ05684_b41820</name>
</gene>
<name>A0A249PHJ9_9HYPH</name>
<dbReference type="EMBL" id="CP023068">
    <property type="protein sequence ID" value="ASY65164.1"/>
    <property type="molecule type" value="Genomic_DNA"/>
</dbReference>
<sequence>MVNANAGRMDRRWSLGPCGPVLAEGARLPTNFFASPLTKPVRGA</sequence>
<keyword evidence="1" id="KW-0614">Plasmid</keyword>